<evidence type="ECO:0000259" key="12">
    <source>
        <dbReference type="PROSITE" id="PS50158"/>
    </source>
</evidence>
<dbReference type="InterPro" id="IPR001878">
    <property type="entry name" value="Znf_CCHC"/>
</dbReference>
<dbReference type="PANTHER" id="PTHR42648:SF11">
    <property type="entry name" value="TRANSPOSON TY4-P GAG-POL POLYPROTEIN"/>
    <property type="match status" value="1"/>
</dbReference>
<keyword evidence="7" id="KW-0695">RNA-directed DNA polymerase</keyword>
<dbReference type="InterPro" id="IPR001584">
    <property type="entry name" value="Integrase_cat-core"/>
</dbReference>
<keyword evidence="10" id="KW-0862">Zinc</keyword>
<evidence type="ECO:0000313" key="15">
    <source>
        <dbReference type="Proteomes" id="UP000014500"/>
    </source>
</evidence>
<accession>T1ILJ6</accession>
<keyword evidence="2" id="KW-0479">Metal-binding</keyword>
<dbReference type="GO" id="GO:0015074">
    <property type="term" value="P:DNA integration"/>
    <property type="evidence" value="ECO:0007669"/>
    <property type="project" value="UniProtKB-KW"/>
</dbReference>
<dbReference type="PANTHER" id="PTHR42648">
    <property type="entry name" value="TRANSPOSASE, PUTATIVE-RELATED"/>
    <property type="match status" value="1"/>
</dbReference>
<feature type="region of interest" description="Disordered" evidence="11">
    <location>
        <begin position="209"/>
        <end position="247"/>
    </location>
</feature>
<evidence type="ECO:0000256" key="6">
    <source>
        <dbReference type="ARBA" id="ARBA00022908"/>
    </source>
</evidence>
<dbReference type="GO" id="GO:0003676">
    <property type="term" value="F:nucleic acid binding"/>
    <property type="evidence" value="ECO:0007669"/>
    <property type="project" value="InterPro"/>
</dbReference>
<feature type="region of interest" description="Disordered" evidence="11">
    <location>
        <begin position="705"/>
        <end position="735"/>
    </location>
</feature>
<dbReference type="HOGENOM" id="CLU_001650_11_6_1"/>
<evidence type="ECO:0000256" key="3">
    <source>
        <dbReference type="ARBA" id="ARBA00022759"/>
    </source>
</evidence>
<evidence type="ECO:0000256" key="11">
    <source>
        <dbReference type="SAM" id="MobiDB-lite"/>
    </source>
</evidence>
<dbReference type="SUPFAM" id="SSF57756">
    <property type="entry name" value="Retrovirus zinc finger-like domains"/>
    <property type="match status" value="1"/>
</dbReference>
<dbReference type="GO" id="GO:0004519">
    <property type="term" value="F:endonuclease activity"/>
    <property type="evidence" value="ECO:0007669"/>
    <property type="project" value="UniProtKB-KW"/>
</dbReference>
<evidence type="ECO:0000256" key="10">
    <source>
        <dbReference type="PROSITE-ProRule" id="PRU00047"/>
    </source>
</evidence>
<dbReference type="Pfam" id="PF00098">
    <property type="entry name" value="zf-CCHC"/>
    <property type="match status" value="1"/>
</dbReference>
<evidence type="ECO:0000256" key="5">
    <source>
        <dbReference type="ARBA" id="ARBA00022842"/>
    </source>
</evidence>
<keyword evidence="5" id="KW-0460">Magnesium</keyword>
<evidence type="ECO:0000256" key="2">
    <source>
        <dbReference type="ARBA" id="ARBA00022723"/>
    </source>
</evidence>
<dbReference type="STRING" id="126957.T1ILJ6"/>
<protein>
    <recommendedName>
        <fullName evidence="16">Endonuclease</fullName>
    </recommendedName>
</protein>
<dbReference type="InterPro" id="IPR039537">
    <property type="entry name" value="Retrotran_Ty1/copia-like"/>
</dbReference>
<dbReference type="AlphaFoldDB" id="T1ILJ6"/>
<dbReference type="Pfam" id="PF00665">
    <property type="entry name" value="rve"/>
    <property type="match status" value="1"/>
</dbReference>
<keyword evidence="9" id="KW-0233">DNA recombination</keyword>
<keyword evidence="8" id="KW-0808">Transferase</keyword>
<evidence type="ECO:0000256" key="9">
    <source>
        <dbReference type="ARBA" id="ARBA00023172"/>
    </source>
</evidence>
<reference evidence="15" key="1">
    <citation type="submission" date="2011-05" db="EMBL/GenBank/DDBJ databases">
        <authorList>
            <person name="Richards S.R."/>
            <person name="Qu J."/>
            <person name="Jiang H."/>
            <person name="Jhangiani S.N."/>
            <person name="Agravi P."/>
            <person name="Goodspeed R."/>
            <person name="Gross S."/>
            <person name="Mandapat C."/>
            <person name="Jackson L."/>
            <person name="Mathew T."/>
            <person name="Pu L."/>
            <person name="Thornton R."/>
            <person name="Saada N."/>
            <person name="Wilczek-Boney K.B."/>
            <person name="Lee S."/>
            <person name="Kovar C."/>
            <person name="Wu Y."/>
            <person name="Scherer S.E."/>
            <person name="Worley K.C."/>
            <person name="Muzny D.M."/>
            <person name="Gibbs R."/>
        </authorList>
    </citation>
    <scope>NUCLEOTIDE SEQUENCE</scope>
    <source>
        <strain evidence="15">Brora</strain>
    </source>
</reference>
<dbReference type="SMART" id="SM00343">
    <property type="entry name" value="ZnF_C2HC"/>
    <property type="match status" value="1"/>
</dbReference>
<dbReference type="InterPro" id="IPR012337">
    <property type="entry name" value="RNaseH-like_sf"/>
</dbReference>
<evidence type="ECO:0000256" key="7">
    <source>
        <dbReference type="ARBA" id="ARBA00022918"/>
    </source>
</evidence>
<dbReference type="GO" id="GO:0008270">
    <property type="term" value="F:zinc ion binding"/>
    <property type="evidence" value="ECO:0007669"/>
    <property type="project" value="UniProtKB-KW"/>
</dbReference>
<evidence type="ECO:0000259" key="13">
    <source>
        <dbReference type="PROSITE" id="PS50994"/>
    </source>
</evidence>
<evidence type="ECO:0000256" key="4">
    <source>
        <dbReference type="ARBA" id="ARBA00022801"/>
    </source>
</evidence>
<dbReference type="Pfam" id="PF25597">
    <property type="entry name" value="SH3_retrovirus"/>
    <property type="match status" value="1"/>
</dbReference>
<keyword evidence="4" id="KW-0378">Hydrolase</keyword>
<dbReference type="PROSITE" id="PS50994">
    <property type="entry name" value="INTEGRASE"/>
    <property type="match status" value="1"/>
</dbReference>
<dbReference type="InterPro" id="IPR036875">
    <property type="entry name" value="Znf_CCHC_sf"/>
</dbReference>
<evidence type="ECO:0000313" key="14">
    <source>
        <dbReference type="EnsemblMetazoa" id="SMAR001825-PA"/>
    </source>
</evidence>
<feature type="region of interest" description="Disordered" evidence="11">
    <location>
        <begin position="261"/>
        <end position="296"/>
    </location>
</feature>
<dbReference type="eggNOG" id="KOG0017">
    <property type="taxonomic scope" value="Eukaryota"/>
</dbReference>
<keyword evidence="3" id="KW-0255">Endonuclease</keyword>
<dbReference type="Proteomes" id="UP000014500">
    <property type="component" value="Unassembled WGS sequence"/>
</dbReference>
<keyword evidence="8" id="KW-0239">DNA-directed DNA polymerase</keyword>
<feature type="domain" description="CCHC-type" evidence="12">
    <location>
        <begin position="250"/>
        <end position="265"/>
    </location>
</feature>
<keyword evidence="1" id="KW-0540">Nuclease</keyword>
<dbReference type="SUPFAM" id="SSF53098">
    <property type="entry name" value="Ribonuclease H-like"/>
    <property type="match status" value="1"/>
</dbReference>
<keyword evidence="10" id="KW-0863">Zinc-finger</keyword>
<keyword evidence="15" id="KW-1185">Reference proteome</keyword>
<dbReference type="InterPro" id="IPR036397">
    <property type="entry name" value="RNaseH_sf"/>
</dbReference>
<dbReference type="EMBL" id="AFFK01016342">
    <property type="status" value="NOT_ANNOTATED_CDS"/>
    <property type="molecule type" value="Genomic_DNA"/>
</dbReference>
<organism evidence="14 15">
    <name type="scientific">Strigamia maritima</name>
    <name type="common">European centipede</name>
    <name type="synonym">Geophilus maritimus</name>
    <dbReference type="NCBI Taxonomy" id="126957"/>
    <lineage>
        <taxon>Eukaryota</taxon>
        <taxon>Metazoa</taxon>
        <taxon>Ecdysozoa</taxon>
        <taxon>Arthropoda</taxon>
        <taxon>Myriapoda</taxon>
        <taxon>Chilopoda</taxon>
        <taxon>Pleurostigmophora</taxon>
        <taxon>Geophilomorpha</taxon>
        <taxon>Linotaeniidae</taxon>
        <taxon>Strigamia</taxon>
    </lineage>
</organism>
<dbReference type="Gene3D" id="3.30.420.10">
    <property type="entry name" value="Ribonuclease H-like superfamily/Ribonuclease H"/>
    <property type="match status" value="1"/>
</dbReference>
<dbReference type="GO" id="GO:0006310">
    <property type="term" value="P:DNA recombination"/>
    <property type="evidence" value="ECO:0007669"/>
    <property type="project" value="UniProtKB-KW"/>
</dbReference>
<dbReference type="EnsemblMetazoa" id="SMAR001825-RA">
    <property type="protein sequence ID" value="SMAR001825-PA"/>
    <property type="gene ID" value="SMAR001825"/>
</dbReference>
<evidence type="ECO:0008006" key="16">
    <source>
        <dbReference type="Google" id="ProtNLM"/>
    </source>
</evidence>
<name>T1ILJ6_STRMM</name>
<dbReference type="Pfam" id="PF14223">
    <property type="entry name" value="Retrotran_gag_2"/>
    <property type="match status" value="1"/>
</dbReference>
<dbReference type="InterPro" id="IPR057670">
    <property type="entry name" value="SH3_retrovirus"/>
</dbReference>
<reference evidence="14" key="2">
    <citation type="submission" date="2015-02" db="UniProtKB">
        <authorList>
            <consortium name="EnsemblMetazoa"/>
        </authorList>
    </citation>
    <scope>IDENTIFICATION</scope>
</reference>
<dbReference type="PhylomeDB" id="T1ILJ6"/>
<dbReference type="PROSITE" id="PS50158">
    <property type="entry name" value="ZF_CCHC"/>
    <property type="match status" value="1"/>
</dbReference>
<feature type="domain" description="Integrase catalytic" evidence="13">
    <location>
        <begin position="449"/>
        <end position="614"/>
    </location>
</feature>
<evidence type="ECO:0000256" key="1">
    <source>
        <dbReference type="ARBA" id="ARBA00022722"/>
    </source>
</evidence>
<keyword evidence="6" id="KW-0229">DNA integration</keyword>
<sequence>MSKDESKSATTGIKKLDKINYEKWKMNIQFLMEEYQQWGFHEGTETQPPVGSSDIVVANYNKRKAKARVFLCNSVVDRLKPSLLKLPTCKEVWDHLAKLFEPTSIARNAKLYENFYLIQRNENEKLETFINLIQQAADDLAAIKVTVDDGIKAYMLLNRVGKEFDQQIQNIYQWSDTDFTFDKVSASLQTENVRRRFAEESQSKLDEVAAMYSGSKSRKNQKTPEENVPASGDNSETPTKESDDKSWLTCNNCRGTGHYASNCPSLRVHRGGAPSRGQSRGRRPRRSRGQPPTANPAFNLMLLDVNYVKDFKRNLISMGRIDRANYHTHIYHGMMKVYFKNTRQCLMHAKREDNNLYRVLGEVITENQLVRENPADSKPTGRRVENYTVSVDMWHKRFGHMYARGLNELAKNAQVKGLDLDSTVKDFSCKLCNLAKPTRANYPKNNEKLVKEPLALVYMDLWGPCRVKYLRKASYLLFIVDDATRYAWVFPIPSKNAVFGVFKTFHARAERLSGFKLKAICTDRGGEFTTGEFEKYLRQYGIEIQRTNAYSPQMNGTAERINRTILDGVRAMLADTDLPQELWAELSVTLTYLKNYYPHARLKQEILYVNCQKRHLSLRHLRRPGCVAYVNIPKQKQDEKLNVRAWKGMVGYAFRTRGYRIWNPETNEVAETKHVKFQEDQEWKDWSKASDESVSNDKFYDAKDLLEDSEDEDNDLSLTPVKTPGPAAQRRDALPSVQLAAIHSPLQKL</sequence>
<dbReference type="Pfam" id="PF13976">
    <property type="entry name" value="gag_pre-integrs"/>
    <property type="match status" value="1"/>
</dbReference>
<dbReference type="GO" id="GO:0016787">
    <property type="term" value="F:hydrolase activity"/>
    <property type="evidence" value="ECO:0007669"/>
    <property type="project" value="UniProtKB-KW"/>
</dbReference>
<evidence type="ECO:0000256" key="8">
    <source>
        <dbReference type="ARBA" id="ARBA00022932"/>
    </source>
</evidence>
<dbReference type="GO" id="GO:0003887">
    <property type="term" value="F:DNA-directed DNA polymerase activity"/>
    <property type="evidence" value="ECO:0007669"/>
    <property type="project" value="UniProtKB-KW"/>
</dbReference>
<keyword evidence="8" id="KW-0548">Nucleotidyltransferase</keyword>
<proteinExistence type="predicted"/>
<feature type="compositionally biased region" description="Basic residues" evidence="11">
    <location>
        <begin position="279"/>
        <end position="288"/>
    </location>
</feature>
<dbReference type="GO" id="GO:0003964">
    <property type="term" value="F:RNA-directed DNA polymerase activity"/>
    <property type="evidence" value="ECO:0007669"/>
    <property type="project" value="UniProtKB-KW"/>
</dbReference>
<dbReference type="InterPro" id="IPR025724">
    <property type="entry name" value="GAG-pre-integrase_dom"/>
</dbReference>